<dbReference type="Proteomes" id="UP000515908">
    <property type="component" value="Chromosome 07"/>
</dbReference>
<dbReference type="EMBL" id="LR877151">
    <property type="protein sequence ID" value="CAD2216514.1"/>
    <property type="molecule type" value="Genomic_DNA"/>
</dbReference>
<dbReference type="OrthoDB" id="72851at2759"/>
<dbReference type="SUPFAM" id="SSF47473">
    <property type="entry name" value="EF-hand"/>
    <property type="match status" value="1"/>
</dbReference>
<evidence type="ECO:0000313" key="2">
    <source>
        <dbReference type="Proteomes" id="UP000515908"/>
    </source>
</evidence>
<sequence>MSSTDEDDDIVVLQVCERCNGIEDLQFDEEMNVNYCARCRDVFSRTETEGFRILLSGDDLLLVQMIMDKFDEKKKGFWSYEEWNEFCSYTSQGGDGKVESDEELEQFFKEEFDIALSKKDGRFVVSLEDIENMYGGFQYNDVNALAEDADALDSAGITNTGILE</sequence>
<dbReference type="AlphaFoldDB" id="S9WHN4"/>
<dbReference type="VEuPathDB" id="TriTrypDB:ADEAN_000397600"/>
<proteinExistence type="predicted"/>
<keyword evidence="2" id="KW-1185">Reference proteome</keyword>
<evidence type="ECO:0008006" key="3">
    <source>
        <dbReference type="Google" id="ProtNLM"/>
    </source>
</evidence>
<evidence type="ECO:0000313" key="1">
    <source>
        <dbReference type="EMBL" id="CAD2216514.1"/>
    </source>
</evidence>
<reference evidence="1 2" key="1">
    <citation type="submission" date="2020-08" db="EMBL/GenBank/DDBJ databases">
        <authorList>
            <person name="Newling K."/>
            <person name="Davey J."/>
            <person name="Forrester S."/>
        </authorList>
    </citation>
    <scope>NUCLEOTIDE SEQUENCE [LARGE SCALE GENOMIC DNA]</scope>
    <source>
        <strain evidence="2">Crithidia deanei Carvalho (ATCC PRA-265)</strain>
    </source>
</reference>
<protein>
    <recommendedName>
        <fullName evidence="3">EF-hand domain-containing protein</fullName>
    </recommendedName>
</protein>
<name>S9WHN4_9TRYP</name>
<gene>
    <name evidence="1" type="ORF">ADEAN_000397600</name>
</gene>
<organism evidence="1 2">
    <name type="scientific">Angomonas deanei</name>
    <dbReference type="NCBI Taxonomy" id="59799"/>
    <lineage>
        <taxon>Eukaryota</taxon>
        <taxon>Discoba</taxon>
        <taxon>Euglenozoa</taxon>
        <taxon>Kinetoplastea</taxon>
        <taxon>Metakinetoplastina</taxon>
        <taxon>Trypanosomatida</taxon>
        <taxon>Trypanosomatidae</taxon>
        <taxon>Strigomonadinae</taxon>
        <taxon>Angomonas</taxon>
    </lineage>
</organism>
<accession>S9WHN4</accession>
<dbReference type="InterPro" id="IPR011992">
    <property type="entry name" value="EF-hand-dom_pair"/>
</dbReference>